<gene>
    <name evidence="2" type="ORF">B0J11DRAFT_512839</name>
</gene>
<keyword evidence="3" id="KW-1185">Reference proteome</keyword>
<dbReference type="EMBL" id="JAGMWT010000032">
    <property type="protein sequence ID" value="KAH7109415.1"/>
    <property type="molecule type" value="Genomic_DNA"/>
</dbReference>
<feature type="region of interest" description="Disordered" evidence="1">
    <location>
        <begin position="364"/>
        <end position="387"/>
    </location>
</feature>
<accession>A0A9P9I7G5</accession>
<dbReference type="AlphaFoldDB" id="A0A9P9I7G5"/>
<comment type="caution">
    <text evidence="2">The sequence shown here is derived from an EMBL/GenBank/DDBJ whole genome shotgun (WGS) entry which is preliminary data.</text>
</comment>
<evidence type="ECO:0000313" key="2">
    <source>
        <dbReference type="EMBL" id="KAH7109415.1"/>
    </source>
</evidence>
<evidence type="ECO:0000256" key="1">
    <source>
        <dbReference type="SAM" id="MobiDB-lite"/>
    </source>
</evidence>
<reference evidence="2" key="1">
    <citation type="journal article" date="2021" name="Nat. Commun.">
        <title>Genetic determinants of endophytism in the Arabidopsis root mycobiome.</title>
        <authorList>
            <person name="Mesny F."/>
            <person name="Miyauchi S."/>
            <person name="Thiergart T."/>
            <person name="Pickel B."/>
            <person name="Atanasova L."/>
            <person name="Karlsson M."/>
            <person name="Huettel B."/>
            <person name="Barry K.W."/>
            <person name="Haridas S."/>
            <person name="Chen C."/>
            <person name="Bauer D."/>
            <person name="Andreopoulos W."/>
            <person name="Pangilinan J."/>
            <person name="LaButti K."/>
            <person name="Riley R."/>
            <person name="Lipzen A."/>
            <person name="Clum A."/>
            <person name="Drula E."/>
            <person name="Henrissat B."/>
            <person name="Kohler A."/>
            <person name="Grigoriev I.V."/>
            <person name="Martin F.M."/>
            <person name="Hacquard S."/>
        </authorList>
    </citation>
    <scope>NUCLEOTIDE SEQUENCE</scope>
    <source>
        <strain evidence="2">MPI-CAGE-CH-0243</strain>
    </source>
</reference>
<protein>
    <submittedName>
        <fullName evidence="2">Uncharacterized protein</fullName>
    </submittedName>
</protein>
<dbReference type="Proteomes" id="UP000700596">
    <property type="component" value="Unassembled WGS sequence"/>
</dbReference>
<organism evidence="2 3">
    <name type="scientific">Dendryphion nanum</name>
    <dbReference type="NCBI Taxonomy" id="256645"/>
    <lineage>
        <taxon>Eukaryota</taxon>
        <taxon>Fungi</taxon>
        <taxon>Dikarya</taxon>
        <taxon>Ascomycota</taxon>
        <taxon>Pezizomycotina</taxon>
        <taxon>Dothideomycetes</taxon>
        <taxon>Pleosporomycetidae</taxon>
        <taxon>Pleosporales</taxon>
        <taxon>Torulaceae</taxon>
        <taxon>Dendryphion</taxon>
    </lineage>
</organism>
<sequence length="387" mass="42335">MCNGIPCSRCCMTTPARRTQAQQVNVPLRPISQYSQYHHGPAQGVAVAAMSTPQANGSGRSSMDRPITAQQYQSHQMPTFPQQNLTDQNSQGGYAAGGIPNDPGYISLEKMKAALAQVAAKVESSGRTHHIMAQGWSSLFLWGGLTREDKDALNKFTGGKVRNYDLAQRFEYVDIIPNPASYNIVAVSAIEVQKYDRQLPKEWFKEHAQTPSTTELAALLFSQSQKSYILAPQNEQGLGLYIHKEPLDFMLAQRLERLANNGYSDKSKQRVDLADICACLRVYMRYTTGPGPLQLGPMNTETVLKLCARYAGLAGIAFSDQDGYAIYQVNVAYADIFGVSKVLGNQTDLAKPLTIQSYPQGAIDHRAATPGNAHKANPYSSQPPPSG</sequence>
<proteinExistence type="predicted"/>
<name>A0A9P9I7G5_9PLEO</name>
<evidence type="ECO:0000313" key="3">
    <source>
        <dbReference type="Proteomes" id="UP000700596"/>
    </source>
</evidence>